<keyword evidence="9" id="KW-0411">Iron-sulfur</keyword>
<dbReference type="AlphaFoldDB" id="A0A7R9QRQ1"/>
<dbReference type="GO" id="GO:0006281">
    <property type="term" value="P:DNA repair"/>
    <property type="evidence" value="ECO:0007669"/>
    <property type="project" value="UniProtKB-KW"/>
</dbReference>
<evidence type="ECO:0000256" key="4">
    <source>
        <dbReference type="ARBA" id="ARBA00022763"/>
    </source>
</evidence>
<dbReference type="GO" id="GO:0003677">
    <property type="term" value="F:DNA binding"/>
    <property type="evidence" value="ECO:0007669"/>
    <property type="project" value="UniProtKB-KW"/>
</dbReference>
<proteinExistence type="predicted"/>
<keyword evidence="11" id="KW-0234">DNA repair</keyword>
<evidence type="ECO:0000256" key="3">
    <source>
        <dbReference type="ARBA" id="ARBA00022741"/>
    </source>
</evidence>
<accession>A0A7R9QRQ1</accession>
<keyword evidence="2" id="KW-0479">Metal-binding</keyword>
<keyword evidence="8" id="KW-0408">Iron</keyword>
<organism evidence="14">
    <name type="scientific">Oppiella nova</name>
    <dbReference type="NCBI Taxonomy" id="334625"/>
    <lineage>
        <taxon>Eukaryota</taxon>
        <taxon>Metazoa</taxon>
        <taxon>Ecdysozoa</taxon>
        <taxon>Arthropoda</taxon>
        <taxon>Chelicerata</taxon>
        <taxon>Arachnida</taxon>
        <taxon>Acari</taxon>
        <taxon>Acariformes</taxon>
        <taxon>Sarcoptiformes</taxon>
        <taxon>Oribatida</taxon>
        <taxon>Brachypylina</taxon>
        <taxon>Oppioidea</taxon>
        <taxon>Oppiidae</taxon>
        <taxon>Oppiella</taxon>
    </lineage>
</organism>
<reference evidence="14" key="1">
    <citation type="submission" date="2020-11" db="EMBL/GenBank/DDBJ databases">
        <authorList>
            <person name="Tran Van P."/>
        </authorList>
    </citation>
    <scope>NUCLEOTIDE SEQUENCE</scope>
</reference>
<name>A0A7R9QRQ1_9ACAR</name>
<dbReference type="GO" id="GO:0051539">
    <property type="term" value="F:4 iron, 4 sulfur cluster binding"/>
    <property type="evidence" value="ECO:0007669"/>
    <property type="project" value="UniProtKB-KW"/>
</dbReference>
<dbReference type="InterPro" id="IPR006555">
    <property type="entry name" value="ATP-dep_Helicase_C"/>
</dbReference>
<evidence type="ECO:0000256" key="1">
    <source>
        <dbReference type="ARBA" id="ARBA00022485"/>
    </source>
</evidence>
<evidence type="ECO:0000256" key="6">
    <source>
        <dbReference type="ARBA" id="ARBA00022806"/>
    </source>
</evidence>
<dbReference type="PROSITE" id="PS51193">
    <property type="entry name" value="HELICASE_ATP_BIND_2"/>
    <property type="match status" value="1"/>
</dbReference>
<evidence type="ECO:0000256" key="7">
    <source>
        <dbReference type="ARBA" id="ARBA00022840"/>
    </source>
</evidence>
<evidence type="ECO:0000256" key="8">
    <source>
        <dbReference type="ARBA" id="ARBA00023004"/>
    </source>
</evidence>
<dbReference type="InterPro" id="IPR010614">
    <property type="entry name" value="RAD3-like_helicase_DEAD"/>
</dbReference>
<dbReference type="SUPFAM" id="SSF52540">
    <property type="entry name" value="P-loop containing nucleoside triphosphate hydrolases"/>
    <property type="match status" value="1"/>
</dbReference>
<keyword evidence="15" id="KW-1185">Reference proteome</keyword>
<dbReference type="EMBL" id="CAJPVJ010009343">
    <property type="protein sequence ID" value="CAG2172532.1"/>
    <property type="molecule type" value="Genomic_DNA"/>
</dbReference>
<evidence type="ECO:0000256" key="2">
    <source>
        <dbReference type="ARBA" id="ARBA00022723"/>
    </source>
</evidence>
<dbReference type="PANTHER" id="PTHR11472">
    <property type="entry name" value="DNA REPAIR DEAD HELICASE RAD3/XP-D SUBFAMILY MEMBER"/>
    <property type="match status" value="1"/>
</dbReference>
<keyword evidence="3" id="KW-0547">Nucleotide-binding</keyword>
<sequence>MDIDGVEVLFPHQAYGIQVDYMKSIIHCCQQKVNGLLESPTGTGKTLCILCSSMAWIKTFEPIMRQSVVTDEEGVQQEIVVSDDSHIPRIVYSSRTHCQLSQCCQQLKRTHYKTERAVVIASREQLCLRPDVRSLSGTTHQSMKCSQLKKEGKCVYFQGFDQKVKSSQLLPEVDQYYASRDDNDCKVMDIEDLVDFGSRHTCCPYYGAREMARKASVVFTPYTYLLDPGIREANKMMGISLKNSVVVIDEGHHTEQSLEDCMSAVLTTQTLDASIKRIDLIVKMLETSEDKLLELFPNSSPDVQDVRQLGTCLRILRTHINRKFVSKPVSKPPTEALFELLNESGLGFPAIGKWIAILDDLCDIHVDTGTSSLSVEPVWCLKLMRDFFCKIYPKCMSASVGAKSLIAEDIHCLIITSGTLSPMESFNVEMDIKFNVKLQNNHIIGDNQLSIINICRSRDNMALNSLYRNRTESYYIALGQTLIEILRAVPKGVLVFFTCYEVLNNCTEIWKQNTNDNIWDKLNAVKEIFLETKCKHEFNDCFLKYKQKVDENQSSGAVFFGVFRGKLSEGMDLPDDYCRGVIMTGLPFPAVMDPKVKLKKQYLNNANTELTFDEWYGLQMKRALNQAIGRVVRHKDDFGVVILMDSRFPSYSDGLSKWIETFIEHNDNNQSPYYVTE</sequence>
<evidence type="ECO:0000313" key="15">
    <source>
        <dbReference type="Proteomes" id="UP000728032"/>
    </source>
</evidence>
<dbReference type="GO" id="GO:0016818">
    <property type="term" value="F:hydrolase activity, acting on acid anhydrides, in phosphorus-containing anhydrides"/>
    <property type="evidence" value="ECO:0007669"/>
    <property type="project" value="InterPro"/>
</dbReference>
<evidence type="ECO:0000256" key="5">
    <source>
        <dbReference type="ARBA" id="ARBA00022801"/>
    </source>
</evidence>
<dbReference type="Pfam" id="PF06733">
    <property type="entry name" value="DEAD_2"/>
    <property type="match status" value="1"/>
</dbReference>
<dbReference type="EMBL" id="OC924168">
    <property type="protein sequence ID" value="CAD7655345.1"/>
    <property type="molecule type" value="Genomic_DNA"/>
</dbReference>
<keyword evidence="12" id="KW-0413">Isomerase</keyword>
<keyword evidence="4" id="KW-0227">DNA damage</keyword>
<evidence type="ECO:0000259" key="13">
    <source>
        <dbReference type="PROSITE" id="PS51193"/>
    </source>
</evidence>
<evidence type="ECO:0000313" key="14">
    <source>
        <dbReference type="EMBL" id="CAD7655345.1"/>
    </source>
</evidence>
<dbReference type="GO" id="GO:0003678">
    <property type="term" value="F:DNA helicase activity"/>
    <property type="evidence" value="ECO:0007669"/>
    <property type="project" value="InterPro"/>
</dbReference>
<keyword evidence="1" id="KW-0004">4Fe-4S</keyword>
<evidence type="ECO:0000256" key="12">
    <source>
        <dbReference type="ARBA" id="ARBA00023235"/>
    </source>
</evidence>
<dbReference type="InterPro" id="IPR045028">
    <property type="entry name" value="DinG/Rad3-like"/>
</dbReference>
<gene>
    <name evidence="14" type="ORF">ONB1V03_LOCUS11988</name>
</gene>
<dbReference type="PANTHER" id="PTHR11472:SF34">
    <property type="entry name" value="REGULATOR OF TELOMERE ELONGATION HELICASE 1"/>
    <property type="match status" value="1"/>
</dbReference>
<feature type="non-terminal residue" evidence="14">
    <location>
        <position position="1"/>
    </location>
</feature>
<keyword evidence="5" id="KW-0378">Hydrolase</keyword>
<dbReference type="GO" id="GO:0005524">
    <property type="term" value="F:ATP binding"/>
    <property type="evidence" value="ECO:0007669"/>
    <property type="project" value="UniProtKB-KW"/>
</dbReference>
<feature type="domain" description="Helicase ATP-binding" evidence="13">
    <location>
        <begin position="4"/>
        <end position="296"/>
    </location>
</feature>
<keyword evidence="10" id="KW-0238">DNA-binding</keyword>
<dbReference type="GO" id="GO:0046872">
    <property type="term" value="F:metal ion binding"/>
    <property type="evidence" value="ECO:0007669"/>
    <property type="project" value="UniProtKB-KW"/>
</dbReference>
<keyword evidence="6" id="KW-0347">Helicase</keyword>
<dbReference type="InterPro" id="IPR014013">
    <property type="entry name" value="Helic_SF1/SF2_ATP-bd_DinG/Rad3"/>
</dbReference>
<dbReference type="Gene3D" id="3.40.50.300">
    <property type="entry name" value="P-loop containing nucleotide triphosphate hydrolases"/>
    <property type="match status" value="2"/>
</dbReference>
<dbReference type="Proteomes" id="UP000728032">
    <property type="component" value="Unassembled WGS sequence"/>
</dbReference>
<dbReference type="Pfam" id="PF13307">
    <property type="entry name" value="Helicase_C_2"/>
    <property type="match status" value="1"/>
</dbReference>
<keyword evidence="7" id="KW-0067">ATP-binding</keyword>
<evidence type="ECO:0000256" key="9">
    <source>
        <dbReference type="ARBA" id="ARBA00023014"/>
    </source>
</evidence>
<evidence type="ECO:0000256" key="11">
    <source>
        <dbReference type="ARBA" id="ARBA00023204"/>
    </source>
</evidence>
<dbReference type="InterPro" id="IPR006554">
    <property type="entry name" value="Helicase-like_DEXD_c2"/>
</dbReference>
<dbReference type="SMART" id="SM00491">
    <property type="entry name" value="HELICc2"/>
    <property type="match status" value="1"/>
</dbReference>
<protein>
    <recommendedName>
        <fullName evidence="13">Helicase ATP-binding domain-containing protein</fullName>
    </recommendedName>
</protein>
<evidence type="ECO:0000256" key="10">
    <source>
        <dbReference type="ARBA" id="ARBA00023125"/>
    </source>
</evidence>
<dbReference type="OrthoDB" id="19182at2759"/>
<dbReference type="SMART" id="SM00488">
    <property type="entry name" value="DEXDc2"/>
    <property type="match status" value="1"/>
</dbReference>
<dbReference type="InterPro" id="IPR027417">
    <property type="entry name" value="P-loop_NTPase"/>
</dbReference>